<name>A0A2P6MZC8_9EUKA</name>
<keyword evidence="5 12" id="KW-0808">Transferase</keyword>
<dbReference type="Proteomes" id="UP000241769">
    <property type="component" value="Unassembled WGS sequence"/>
</dbReference>
<feature type="compositionally biased region" description="Basic and acidic residues" evidence="9">
    <location>
        <begin position="164"/>
        <end position="173"/>
    </location>
</feature>
<evidence type="ECO:0000256" key="4">
    <source>
        <dbReference type="ARBA" id="ARBA00012618"/>
    </source>
</evidence>
<keyword evidence="13" id="KW-1185">Reference proteome</keyword>
<dbReference type="EC" id="2.1.2.11" evidence="4"/>
<dbReference type="NCBIfam" id="NF001452">
    <property type="entry name" value="PRK00311.1"/>
    <property type="match status" value="1"/>
</dbReference>
<evidence type="ECO:0000256" key="3">
    <source>
        <dbReference type="ARBA" id="ARBA00008676"/>
    </source>
</evidence>
<comment type="catalytic activity">
    <reaction evidence="8">
        <text>(6R)-5,10-methylene-5,6,7,8-tetrahydrofolate + 3-methyl-2-oxobutanoate + H2O = 2-dehydropantoate + (6S)-5,6,7,8-tetrahydrofolate</text>
        <dbReference type="Rhea" id="RHEA:11824"/>
        <dbReference type="ChEBI" id="CHEBI:11561"/>
        <dbReference type="ChEBI" id="CHEBI:11851"/>
        <dbReference type="ChEBI" id="CHEBI:15377"/>
        <dbReference type="ChEBI" id="CHEBI:15636"/>
        <dbReference type="ChEBI" id="CHEBI:57453"/>
        <dbReference type="EC" id="2.1.2.11"/>
    </reaction>
</comment>
<dbReference type="GO" id="GO:0008168">
    <property type="term" value="F:methyltransferase activity"/>
    <property type="evidence" value="ECO:0007669"/>
    <property type="project" value="UniProtKB-KW"/>
</dbReference>
<dbReference type="AlphaFoldDB" id="A0A2P6MZC8"/>
<protein>
    <recommendedName>
        <fullName evidence="4">3-methyl-2-oxobutanoate hydroxymethyltransferase</fullName>
        <ecNumber evidence="4">2.1.2.11</ecNumber>
    </recommendedName>
</protein>
<dbReference type="NCBIfam" id="TIGR00222">
    <property type="entry name" value="panB"/>
    <property type="match status" value="1"/>
</dbReference>
<dbReference type="InterPro" id="IPR013328">
    <property type="entry name" value="6PGD_dom2"/>
</dbReference>
<dbReference type="SUPFAM" id="SSF51735">
    <property type="entry name" value="NAD(P)-binding Rossmann-fold domains"/>
    <property type="match status" value="1"/>
</dbReference>
<dbReference type="Gene3D" id="3.40.50.720">
    <property type="entry name" value="NAD(P)-binding Rossmann-like Domain"/>
    <property type="match status" value="1"/>
</dbReference>
<feature type="domain" description="Ketopantoate reductase C-terminal" evidence="11">
    <location>
        <begin position="650"/>
        <end position="772"/>
    </location>
</feature>
<dbReference type="InterPro" id="IPR003700">
    <property type="entry name" value="Pantoate_hydroxy_MeTrfase"/>
</dbReference>
<dbReference type="InterPro" id="IPR008927">
    <property type="entry name" value="6-PGluconate_DH-like_C_sf"/>
</dbReference>
<dbReference type="GO" id="GO:0003864">
    <property type="term" value="F:3-methyl-2-oxobutanoate hydroxymethyltransferase activity"/>
    <property type="evidence" value="ECO:0007669"/>
    <property type="project" value="UniProtKB-EC"/>
</dbReference>
<dbReference type="Pfam" id="PF08546">
    <property type="entry name" value="ApbA_C"/>
    <property type="match status" value="1"/>
</dbReference>
<dbReference type="GO" id="GO:0032259">
    <property type="term" value="P:methylation"/>
    <property type="evidence" value="ECO:0007669"/>
    <property type="project" value="UniProtKB-KW"/>
</dbReference>
<evidence type="ECO:0000256" key="1">
    <source>
        <dbReference type="ARBA" id="ARBA00005033"/>
    </source>
</evidence>
<comment type="similarity">
    <text evidence="3">Belongs to the PanB family.</text>
</comment>
<evidence type="ECO:0000256" key="6">
    <source>
        <dbReference type="ARBA" id="ARBA00022857"/>
    </source>
</evidence>
<evidence type="ECO:0000256" key="2">
    <source>
        <dbReference type="ARBA" id="ARBA00007870"/>
    </source>
</evidence>
<evidence type="ECO:0000256" key="8">
    <source>
        <dbReference type="ARBA" id="ARBA00049172"/>
    </source>
</evidence>
<sequence length="783" mass="84715">MIKLDCSVLWKIILKHNIHLIGSIHLVGKLAFEISSRVTEIPKLNPLFGESEAVLPASENSVPSQITNPNNRQPLIIMFSTRALFRKLNDSVTLDETNRIKSKAHRLRRHVCTCASVSQTTCSRQSVDVQSPRRQTMGSSRPRSLTPSSFSHSDGIRRRGYSTHADKPQKKGLPDLMNKYQSHTPITMVTAYDYTGAYNVDAAGIDMLLVGDSLAMTMMGHDSTHHVTMDEMLHHCKAVANGVHSSFVVGDMPFGSYEVSPQEAARNAIRLVKEGRVDAIKLEGGKRVVESVRSIVAAGITVVGHIGLTPQTATALGGFKAQGRTANEAKRLLEDALALQESGASFLVMECVPEILASHVTKQLQIPTIGIGAGLGCSGQVLVYHDMLGIYPKFTPKFSKQYADLGSQVRKALTEFRNEVTNRTFPAKQHTFNMKTEEFSAAFPEVEVANQKPKKVKPAAPLFITPEPKKVITVVGGGAMASLVCARLAATGQHDVWMISSWAEHMDIINRSGLIIQNTDRSTQRVHFRATATPDEVLQTSGPSDLTIVLVKSPQTQQAAQVAARVTRCGTGAVLTLQNGVGNREILSEAVSDPEMVVQGVTSQASYVVQSGLVWHTGHGPTTISGNHRSTTLIADVLTRAGIPCGMSDNLDKMLWSKLIVNAGINPLTALLRVKNGVIAENTRALGILRETVREGVEVAHARGIDIAGPEQSLENVLAVARATRDNTSSMLVDLMRGATTEIESINGAIVRDGEKYHVPTKTNRMLCDLVSMAGGISTPLLI</sequence>
<dbReference type="HAMAP" id="MF_00156">
    <property type="entry name" value="PanB"/>
    <property type="match status" value="1"/>
</dbReference>
<comment type="similarity">
    <text evidence="2">Belongs to the ketopantoate reductase family.</text>
</comment>
<dbReference type="OrthoDB" id="425211at2759"/>
<dbReference type="UniPathway" id="UPA00028">
    <property type="reaction ID" value="UER00003"/>
</dbReference>
<dbReference type="PANTHER" id="PTHR20881:SF0">
    <property type="entry name" value="3-METHYL-2-OXOBUTANOATE HYDROXYMETHYLTRANSFERASE"/>
    <property type="match status" value="1"/>
</dbReference>
<evidence type="ECO:0000256" key="7">
    <source>
        <dbReference type="ARBA" id="ARBA00023002"/>
    </source>
</evidence>
<evidence type="ECO:0000313" key="13">
    <source>
        <dbReference type="Proteomes" id="UP000241769"/>
    </source>
</evidence>
<reference evidence="12 13" key="1">
    <citation type="journal article" date="2018" name="Genome Biol. Evol.">
        <title>Multiple Roots of Fruiting Body Formation in Amoebozoa.</title>
        <authorList>
            <person name="Hillmann F."/>
            <person name="Forbes G."/>
            <person name="Novohradska S."/>
            <person name="Ferling I."/>
            <person name="Riege K."/>
            <person name="Groth M."/>
            <person name="Westermann M."/>
            <person name="Marz M."/>
            <person name="Spaller T."/>
            <person name="Winckler T."/>
            <person name="Schaap P."/>
            <person name="Glockner G."/>
        </authorList>
    </citation>
    <scope>NUCLEOTIDE SEQUENCE [LARGE SCALE GENOMIC DNA]</scope>
    <source>
        <strain evidence="12 13">Jena</strain>
    </source>
</reference>
<dbReference type="InterPro" id="IPR015813">
    <property type="entry name" value="Pyrv/PenolPyrv_kinase-like_dom"/>
</dbReference>
<evidence type="ECO:0000259" key="10">
    <source>
        <dbReference type="Pfam" id="PF02558"/>
    </source>
</evidence>
<gene>
    <name evidence="12" type="ORF">PROFUN_14604</name>
</gene>
<dbReference type="CDD" id="cd06557">
    <property type="entry name" value="KPHMT-like"/>
    <property type="match status" value="1"/>
</dbReference>
<dbReference type="SUPFAM" id="SSF51621">
    <property type="entry name" value="Phosphoenolpyruvate/pyruvate domain"/>
    <property type="match status" value="1"/>
</dbReference>
<feature type="compositionally biased region" description="Polar residues" evidence="9">
    <location>
        <begin position="123"/>
        <end position="152"/>
    </location>
</feature>
<dbReference type="PANTHER" id="PTHR20881">
    <property type="entry name" value="3-METHYL-2-OXOBUTANOATE HYDROXYMETHYLTRANSFERASE"/>
    <property type="match status" value="1"/>
</dbReference>
<dbReference type="FunFam" id="3.20.20.60:FF:000003">
    <property type="entry name" value="3-methyl-2-oxobutanoate hydroxymethyltransferase"/>
    <property type="match status" value="1"/>
</dbReference>
<dbReference type="SUPFAM" id="SSF48179">
    <property type="entry name" value="6-phosphogluconate dehydrogenase C-terminal domain-like"/>
    <property type="match status" value="1"/>
</dbReference>
<feature type="domain" description="Ketopantoate reductase N-terminal" evidence="10">
    <location>
        <begin position="472"/>
        <end position="625"/>
    </location>
</feature>
<evidence type="ECO:0000256" key="5">
    <source>
        <dbReference type="ARBA" id="ARBA00022679"/>
    </source>
</evidence>
<dbReference type="InParanoid" id="A0A2P6MZC8"/>
<dbReference type="InterPro" id="IPR040442">
    <property type="entry name" value="Pyrv_kinase-like_dom_sf"/>
</dbReference>
<organism evidence="12 13">
    <name type="scientific">Planoprotostelium fungivorum</name>
    <dbReference type="NCBI Taxonomy" id="1890364"/>
    <lineage>
        <taxon>Eukaryota</taxon>
        <taxon>Amoebozoa</taxon>
        <taxon>Evosea</taxon>
        <taxon>Variosea</taxon>
        <taxon>Cavosteliida</taxon>
        <taxon>Cavosteliaceae</taxon>
        <taxon>Planoprotostelium</taxon>
    </lineage>
</organism>
<dbReference type="EMBL" id="MDYQ01000283">
    <property type="protein sequence ID" value="PRP77059.1"/>
    <property type="molecule type" value="Genomic_DNA"/>
</dbReference>
<dbReference type="InterPro" id="IPR036291">
    <property type="entry name" value="NAD(P)-bd_dom_sf"/>
</dbReference>
<keyword evidence="7" id="KW-0560">Oxidoreductase</keyword>
<keyword evidence="12" id="KW-0489">Methyltransferase</keyword>
<dbReference type="STRING" id="1890364.A0A2P6MZC8"/>
<dbReference type="FunCoup" id="A0A2P6MZC8">
    <property type="interactions" value="75"/>
</dbReference>
<dbReference type="Pfam" id="PF02548">
    <property type="entry name" value="Pantoate_transf"/>
    <property type="match status" value="1"/>
</dbReference>
<dbReference type="GO" id="GO:0015940">
    <property type="term" value="P:pantothenate biosynthetic process"/>
    <property type="evidence" value="ECO:0007669"/>
    <property type="project" value="UniProtKB-UniPathway"/>
</dbReference>
<dbReference type="GO" id="GO:0008677">
    <property type="term" value="F:2-dehydropantoate 2-reductase activity"/>
    <property type="evidence" value="ECO:0007669"/>
    <property type="project" value="InterPro"/>
</dbReference>
<dbReference type="NCBIfam" id="TIGR00745">
    <property type="entry name" value="apbA_panE"/>
    <property type="match status" value="1"/>
</dbReference>
<accession>A0A2P6MZC8</accession>
<evidence type="ECO:0000259" key="11">
    <source>
        <dbReference type="Pfam" id="PF08546"/>
    </source>
</evidence>
<dbReference type="GO" id="GO:0000287">
    <property type="term" value="F:magnesium ion binding"/>
    <property type="evidence" value="ECO:0007669"/>
    <property type="project" value="TreeGrafter"/>
</dbReference>
<dbReference type="Gene3D" id="3.20.20.60">
    <property type="entry name" value="Phosphoenolpyruvate-binding domains"/>
    <property type="match status" value="1"/>
</dbReference>
<comment type="pathway">
    <text evidence="1">Cofactor biosynthesis; (R)-pantothenate biosynthesis; (R)-pantoate from 3-methyl-2-oxobutanoate: step 1/2.</text>
</comment>
<proteinExistence type="inferred from homology"/>
<dbReference type="InterPro" id="IPR003710">
    <property type="entry name" value="ApbA"/>
</dbReference>
<dbReference type="InterPro" id="IPR013332">
    <property type="entry name" value="KPR_N"/>
</dbReference>
<dbReference type="InterPro" id="IPR013752">
    <property type="entry name" value="KPA_reductase"/>
</dbReference>
<evidence type="ECO:0000256" key="9">
    <source>
        <dbReference type="SAM" id="MobiDB-lite"/>
    </source>
</evidence>
<feature type="region of interest" description="Disordered" evidence="9">
    <location>
        <begin position="123"/>
        <end position="176"/>
    </location>
</feature>
<dbReference type="Pfam" id="PF02558">
    <property type="entry name" value="ApbA"/>
    <property type="match status" value="1"/>
</dbReference>
<evidence type="ECO:0000313" key="12">
    <source>
        <dbReference type="EMBL" id="PRP77059.1"/>
    </source>
</evidence>
<comment type="caution">
    <text evidence="12">The sequence shown here is derived from an EMBL/GenBank/DDBJ whole genome shotgun (WGS) entry which is preliminary data.</text>
</comment>
<dbReference type="GO" id="GO:0005739">
    <property type="term" value="C:mitochondrion"/>
    <property type="evidence" value="ECO:0007669"/>
    <property type="project" value="TreeGrafter"/>
</dbReference>
<keyword evidence="6" id="KW-0521">NADP</keyword>
<dbReference type="Gene3D" id="1.10.1040.10">
    <property type="entry name" value="N-(1-d-carboxylethyl)-l-norvaline Dehydrogenase, domain 2"/>
    <property type="match status" value="1"/>
</dbReference>